<dbReference type="SFLD" id="SFLDG01067">
    <property type="entry name" value="SPASM/twitch_domain_containing"/>
    <property type="match status" value="1"/>
</dbReference>
<dbReference type="RefSeq" id="WP_195936404.1">
    <property type="nucleotide sequence ID" value="NZ_JADPDJ010000018.1"/>
</dbReference>
<dbReference type="GO" id="GO:0046872">
    <property type="term" value="F:metal ion binding"/>
    <property type="evidence" value="ECO:0007669"/>
    <property type="project" value="UniProtKB-KW"/>
</dbReference>
<evidence type="ECO:0000313" key="8">
    <source>
        <dbReference type="EMBL" id="MDT2946491.1"/>
    </source>
</evidence>
<evidence type="ECO:0000256" key="6">
    <source>
        <dbReference type="ARBA" id="ARBA00023014"/>
    </source>
</evidence>
<evidence type="ECO:0000259" key="7">
    <source>
        <dbReference type="PROSITE" id="PS51918"/>
    </source>
</evidence>
<dbReference type="InterPro" id="IPR013785">
    <property type="entry name" value="Aldolase_TIM"/>
</dbReference>
<organism evidence="8 9">
    <name type="scientific">Lactococcus lactis</name>
    <dbReference type="NCBI Taxonomy" id="1358"/>
    <lineage>
        <taxon>Bacteria</taxon>
        <taxon>Bacillati</taxon>
        <taxon>Bacillota</taxon>
        <taxon>Bacilli</taxon>
        <taxon>Lactobacillales</taxon>
        <taxon>Streptococcaceae</taxon>
        <taxon>Lactococcus</taxon>
    </lineage>
</organism>
<evidence type="ECO:0000313" key="9">
    <source>
        <dbReference type="Proteomes" id="UP001250218"/>
    </source>
</evidence>
<keyword evidence="6" id="KW-0411">Iron-sulfur</keyword>
<dbReference type="Gene3D" id="3.20.20.70">
    <property type="entry name" value="Aldolase class I"/>
    <property type="match status" value="1"/>
</dbReference>
<dbReference type="InterPro" id="IPR058240">
    <property type="entry name" value="rSAM_sf"/>
</dbReference>
<proteinExistence type="predicted"/>
<dbReference type="CDD" id="cd01335">
    <property type="entry name" value="Radical_SAM"/>
    <property type="match status" value="1"/>
</dbReference>
<evidence type="ECO:0000256" key="2">
    <source>
        <dbReference type="ARBA" id="ARBA00022485"/>
    </source>
</evidence>
<keyword evidence="5" id="KW-0408">Iron</keyword>
<protein>
    <submittedName>
        <fullName evidence="8">Radical SAM protein</fullName>
    </submittedName>
</protein>
<comment type="cofactor">
    <cofactor evidence="1">
        <name>[4Fe-4S] cluster</name>
        <dbReference type="ChEBI" id="CHEBI:49883"/>
    </cofactor>
</comment>
<dbReference type="EMBL" id="JARQDL010000010">
    <property type="protein sequence ID" value="MDT2946491.1"/>
    <property type="molecule type" value="Genomic_DNA"/>
</dbReference>
<feature type="domain" description="Radical SAM core" evidence="7">
    <location>
        <begin position="84"/>
        <end position="313"/>
    </location>
</feature>
<dbReference type="NCBIfam" id="TIGR04085">
    <property type="entry name" value="rSAM_more_4Fe4S"/>
    <property type="match status" value="1"/>
</dbReference>
<dbReference type="SUPFAM" id="SSF102114">
    <property type="entry name" value="Radical SAM enzymes"/>
    <property type="match status" value="1"/>
</dbReference>
<keyword evidence="4" id="KW-0479">Metal-binding</keyword>
<dbReference type="AlphaFoldDB" id="A0AAP5P791"/>
<dbReference type="PANTHER" id="PTHR43787">
    <property type="entry name" value="FEMO COFACTOR BIOSYNTHESIS PROTEIN NIFB-RELATED"/>
    <property type="match status" value="1"/>
</dbReference>
<dbReference type="Pfam" id="PF04055">
    <property type="entry name" value="Radical_SAM"/>
    <property type="match status" value="1"/>
</dbReference>
<gene>
    <name evidence="8" type="ORF">P7I04_10665</name>
</gene>
<accession>A0AAP5P791</accession>
<keyword evidence="2" id="KW-0004">4Fe-4S</keyword>
<dbReference type="InterPro" id="IPR007197">
    <property type="entry name" value="rSAM"/>
</dbReference>
<name>A0AAP5P791_9LACT</name>
<evidence type="ECO:0000256" key="4">
    <source>
        <dbReference type="ARBA" id="ARBA00022723"/>
    </source>
</evidence>
<reference evidence="8" key="1">
    <citation type="submission" date="2023-03" db="EMBL/GenBank/DDBJ databases">
        <authorList>
            <person name="Shen W."/>
            <person name="Cai J."/>
        </authorList>
    </citation>
    <scope>NUCLEOTIDE SEQUENCE</scope>
    <source>
        <strain evidence="8">Y37</strain>
    </source>
</reference>
<evidence type="ECO:0000256" key="5">
    <source>
        <dbReference type="ARBA" id="ARBA00023004"/>
    </source>
</evidence>
<dbReference type="GO" id="GO:0051539">
    <property type="term" value="F:4 iron, 4 sulfur cluster binding"/>
    <property type="evidence" value="ECO:0007669"/>
    <property type="project" value="UniProtKB-KW"/>
</dbReference>
<dbReference type="Proteomes" id="UP001250218">
    <property type="component" value="Unassembled WGS sequence"/>
</dbReference>
<keyword evidence="3" id="KW-0949">S-adenosyl-L-methionine</keyword>
<dbReference type="PROSITE" id="PS51918">
    <property type="entry name" value="RADICAL_SAM"/>
    <property type="match status" value="1"/>
</dbReference>
<dbReference type="GO" id="GO:0003824">
    <property type="term" value="F:catalytic activity"/>
    <property type="evidence" value="ECO:0007669"/>
    <property type="project" value="InterPro"/>
</dbReference>
<evidence type="ECO:0000256" key="3">
    <source>
        <dbReference type="ARBA" id="ARBA00022691"/>
    </source>
</evidence>
<dbReference type="InterPro" id="IPR023885">
    <property type="entry name" value="4Fe4S-binding_SPASM_dom"/>
</dbReference>
<evidence type="ECO:0000256" key="1">
    <source>
        <dbReference type="ARBA" id="ARBA00001966"/>
    </source>
</evidence>
<sequence>MLLKTSKFNLVKKKEDGIVVFNTLSGKKEYNKFDKSIVEILSKKNRDIDSTSQDLTDLIDDGIIVDSEIDEFKKADEVYQNIMSSKVLEFTIIVTDDCNFKCGYCYQENREYIYIEDSVLNGVLNYIRQNGKKFKTVRINWFGGEPLLGIDNIIKFMEQCNSICKSLKISLISGMTTNGYLLSVENLKKLLSNRVFLYQITLDGSRETHNMLRPHKENEDSYDKIIENLKEISHEVNRYYEVVIRINLTKSIVNHMEEFMKDIEFMKLNKKISLNCQKMGNYGGSSIKLLMSEMINNADFIKAHDTLVNHGFRVNQQPVAQAGAGLCTACKPNSYYIDQKGNMLKCSLAIYDTEISSLNKVGTITENGDMVIDEKMEKAWIQREIPDKQCHSCKFYPICFNHYCPFRRLSSGKKICYGYQKATIDSL</sequence>
<comment type="caution">
    <text evidence="8">The sequence shown here is derived from an EMBL/GenBank/DDBJ whole genome shotgun (WGS) entry which is preliminary data.</text>
</comment>
<dbReference type="PANTHER" id="PTHR43787:SF3">
    <property type="entry name" value="ARYLSULFATASE REGULATORY PROTEIN"/>
    <property type="match status" value="1"/>
</dbReference>
<dbReference type="SFLD" id="SFLDS00029">
    <property type="entry name" value="Radical_SAM"/>
    <property type="match status" value="1"/>
</dbReference>